<feature type="signal peptide" evidence="1">
    <location>
        <begin position="1"/>
        <end position="21"/>
    </location>
</feature>
<dbReference type="Pfam" id="PF26061">
    <property type="entry name" value="DUF8021"/>
    <property type="match status" value="2"/>
</dbReference>
<evidence type="ECO:0000259" key="2">
    <source>
        <dbReference type="Pfam" id="PF26061"/>
    </source>
</evidence>
<keyword evidence="4" id="KW-1185">Reference proteome</keyword>
<keyword evidence="1" id="KW-0732">Signal</keyword>
<accession>A0A6I4SVA6</accession>
<feature type="domain" description="DUF8021" evidence="2">
    <location>
        <begin position="464"/>
        <end position="573"/>
    </location>
</feature>
<protein>
    <recommendedName>
        <fullName evidence="2">DUF8021 domain-containing protein</fullName>
    </recommendedName>
</protein>
<evidence type="ECO:0000313" key="4">
    <source>
        <dbReference type="Proteomes" id="UP000433652"/>
    </source>
</evidence>
<proteinExistence type="predicted"/>
<dbReference type="InterPro" id="IPR058334">
    <property type="entry name" value="DUF8021"/>
</dbReference>
<evidence type="ECO:0000313" key="3">
    <source>
        <dbReference type="EMBL" id="MXO59803.1"/>
    </source>
</evidence>
<gene>
    <name evidence="3" type="ORF">GRI89_09650</name>
</gene>
<dbReference type="AlphaFoldDB" id="A0A6I4SVA6"/>
<evidence type="ECO:0000256" key="1">
    <source>
        <dbReference type="SAM" id="SignalP"/>
    </source>
</evidence>
<feature type="domain" description="DUF8021" evidence="2">
    <location>
        <begin position="166"/>
        <end position="309"/>
    </location>
</feature>
<dbReference type="OrthoDB" id="9148298at2"/>
<dbReference type="EMBL" id="WTYM01000039">
    <property type="protein sequence ID" value="MXO59803.1"/>
    <property type="molecule type" value="Genomic_DNA"/>
</dbReference>
<dbReference type="RefSeq" id="WP_159794592.1">
    <property type="nucleotide sequence ID" value="NZ_WTYM01000039.1"/>
</dbReference>
<sequence length="589" mass="62828">MRTVLASLAALAALVPVTAMAQAAGETSAVVAPKCDRACLLGALKKHMDALRAGDISQVPLATGATVVENDVVIPAGTGLWRTVTGVDATGLEAADSLTGNAAWFGSVKENGVPAIYALRIHVTPAGLIDEVESVVHRKTALPAPFGDVTKMVHDPEFNEVLPPEQRRPRERMLSIADGYFSTVELNDGQVFTDFSEDCGRLENGISTTAPPPGGAGGNAAAIASGCRAQFLLGLYKINKRIRRDFFIIDEERGVAVGRGFFDHANEFDRYKLTDGREMKTALKWPNSISLIEAFRIRDGNISRIEAVFTYVPYFMNNPFWGPDSAPPAYAAKPDECGTACLDKLARGAIGAMKDNQWRSVNWADRVGYAENSVGIRVGEGIWSTVTATDSKPLVIADEKTGKAVWIGQIEEHGQPSWGVFTVTSDGNKVGGIDALIRRKEYGAPYGEPSDAATPQVAVLPAGRRTSREAMRVGAMAMLDAGASNAAKAPDVVATDCAATVNGQPAGACGAVFGSGAFDGLERVRDIQVLAVDEARGLIAIRTFEDRPALGSGYPRTFEILELMRFDADKVVELRSFLSELPYGMPPHG</sequence>
<feature type="chain" id="PRO_5026043991" description="DUF8021 domain-containing protein" evidence="1">
    <location>
        <begin position="22"/>
        <end position="589"/>
    </location>
</feature>
<organism evidence="3 4">
    <name type="scientific">Croceibacterium salegens</name>
    <dbReference type="NCBI Taxonomy" id="1737568"/>
    <lineage>
        <taxon>Bacteria</taxon>
        <taxon>Pseudomonadati</taxon>
        <taxon>Pseudomonadota</taxon>
        <taxon>Alphaproteobacteria</taxon>
        <taxon>Sphingomonadales</taxon>
        <taxon>Erythrobacteraceae</taxon>
        <taxon>Croceibacterium</taxon>
    </lineage>
</organism>
<comment type="caution">
    <text evidence="3">The sequence shown here is derived from an EMBL/GenBank/DDBJ whole genome shotgun (WGS) entry which is preliminary data.</text>
</comment>
<dbReference type="Proteomes" id="UP000433652">
    <property type="component" value="Unassembled WGS sequence"/>
</dbReference>
<name>A0A6I4SVA6_9SPHN</name>
<reference evidence="3 4" key="1">
    <citation type="submission" date="2019-12" db="EMBL/GenBank/DDBJ databases">
        <title>Genomic-based taxomic classification of the family Erythrobacteraceae.</title>
        <authorList>
            <person name="Xu L."/>
        </authorList>
    </citation>
    <scope>NUCLEOTIDE SEQUENCE [LARGE SCALE GENOMIC DNA]</scope>
    <source>
        <strain evidence="3 4">MCCC 1K01500</strain>
    </source>
</reference>